<evidence type="ECO:0000313" key="8">
    <source>
        <dbReference type="Proteomes" id="UP000632498"/>
    </source>
</evidence>
<evidence type="ECO:0000313" key="7">
    <source>
        <dbReference type="EMBL" id="GGF72331.1"/>
    </source>
</evidence>
<dbReference type="SMART" id="SM00448">
    <property type="entry name" value="REC"/>
    <property type="match status" value="1"/>
</dbReference>
<dbReference type="Gene3D" id="3.40.50.2300">
    <property type="match status" value="1"/>
</dbReference>
<dbReference type="InterPro" id="IPR043128">
    <property type="entry name" value="Rev_trsase/Diguanyl_cyclase"/>
</dbReference>
<feature type="domain" description="GGDEF" evidence="6">
    <location>
        <begin position="289"/>
        <end position="422"/>
    </location>
</feature>
<dbReference type="InterPro" id="IPR001610">
    <property type="entry name" value="PAC"/>
</dbReference>
<evidence type="ECO:0000259" key="6">
    <source>
        <dbReference type="PROSITE" id="PS50887"/>
    </source>
</evidence>
<dbReference type="SMART" id="SM00091">
    <property type="entry name" value="PAS"/>
    <property type="match status" value="1"/>
</dbReference>
<dbReference type="NCBIfam" id="TIGR00229">
    <property type="entry name" value="sensory_box"/>
    <property type="match status" value="1"/>
</dbReference>
<dbReference type="Proteomes" id="UP000632498">
    <property type="component" value="Unassembled WGS sequence"/>
</dbReference>
<dbReference type="RefSeq" id="WP_188666356.1">
    <property type="nucleotide sequence ID" value="NZ_BMHV01000024.1"/>
</dbReference>
<feature type="domain" description="EAL" evidence="5">
    <location>
        <begin position="431"/>
        <end position="684"/>
    </location>
</feature>
<dbReference type="SUPFAM" id="SSF55785">
    <property type="entry name" value="PYP-like sensor domain (PAS domain)"/>
    <property type="match status" value="1"/>
</dbReference>
<dbReference type="PANTHER" id="PTHR44757:SF2">
    <property type="entry name" value="BIOFILM ARCHITECTURE MAINTENANCE PROTEIN MBAA"/>
    <property type="match status" value="1"/>
</dbReference>
<dbReference type="CDD" id="cd01948">
    <property type="entry name" value="EAL"/>
    <property type="match status" value="1"/>
</dbReference>
<feature type="modified residue" description="4-aspartylphosphate" evidence="1">
    <location>
        <position position="57"/>
    </location>
</feature>
<dbReference type="CDD" id="cd01949">
    <property type="entry name" value="GGDEF"/>
    <property type="match status" value="1"/>
</dbReference>
<dbReference type="InterPro" id="IPR029787">
    <property type="entry name" value="Nucleotide_cyclase"/>
</dbReference>
<dbReference type="SMART" id="SM00086">
    <property type="entry name" value="PAC"/>
    <property type="match status" value="1"/>
</dbReference>
<dbReference type="SMART" id="SM00052">
    <property type="entry name" value="EAL"/>
    <property type="match status" value="1"/>
</dbReference>
<dbReference type="Pfam" id="PF00990">
    <property type="entry name" value="GGDEF"/>
    <property type="match status" value="1"/>
</dbReference>
<feature type="domain" description="PAS" evidence="3">
    <location>
        <begin position="136"/>
        <end position="181"/>
    </location>
</feature>
<proteinExistence type="predicted"/>
<gene>
    <name evidence="7" type="ORF">GCM10011332_27900</name>
</gene>
<protein>
    <recommendedName>
        <fullName evidence="9">Diguanylate cyclase</fullName>
    </recommendedName>
</protein>
<evidence type="ECO:0008006" key="9">
    <source>
        <dbReference type="Google" id="ProtNLM"/>
    </source>
</evidence>
<dbReference type="AlphaFoldDB" id="A0A917FEQ6"/>
<dbReference type="Gene3D" id="3.30.70.270">
    <property type="match status" value="1"/>
</dbReference>
<dbReference type="InterPro" id="IPR035919">
    <property type="entry name" value="EAL_sf"/>
</dbReference>
<dbReference type="PROSITE" id="PS50110">
    <property type="entry name" value="RESPONSE_REGULATORY"/>
    <property type="match status" value="1"/>
</dbReference>
<comment type="caution">
    <text evidence="7">The sequence shown here is derived from an EMBL/GenBank/DDBJ whole genome shotgun (WGS) entry which is preliminary data.</text>
</comment>
<accession>A0A917FEQ6</accession>
<dbReference type="PANTHER" id="PTHR44757">
    <property type="entry name" value="DIGUANYLATE CYCLASE DGCP"/>
    <property type="match status" value="1"/>
</dbReference>
<evidence type="ECO:0000256" key="1">
    <source>
        <dbReference type="PROSITE-ProRule" id="PRU00169"/>
    </source>
</evidence>
<dbReference type="Gene3D" id="3.20.20.450">
    <property type="entry name" value="EAL domain"/>
    <property type="match status" value="1"/>
</dbReference>
<dbReference type="InterPro" id="IPR001633">
    <property type="entry name" value="EAL_dom"/>
</dbReference>
<dbReference type="InterPro" id="IPR052155">
    <property type="entry name" value="Biofilm_reg_signaling"/>
</dbReference>
<dbReference type="InterPro" id="IPR000700">
    <property type="entry name" value="PAS-assoc_C"/>
</dbReference>
<evidence type="ECO:0000259" key="3">
    <source>
        <dbReference type="PROSITE" id="PS50112"/>
    </source>
</evidence>
<feature type="domain" description="Response regulatory" evidence="2">
    <location>
        <begin position="6"/>
        <end position="122"/>
    </location>
</feature>
<organism evidence="7 8">
    <name type="scientific">Terasakiella brassicae</name>
    <dbReference type="NCBI Taxonomy" id="1634917"/>
    <lineage>
        <taxon>Bacteria</taxon>
        <taxon>Pseudomonadati</taxon>
        <taxon>Pseudomonadota</taxon>
        <taxon>Alphaproteobacteria</taxon>
        <taxon>Rhodospirillales</taxon>
        <taxon>Terasakiellaceae</taxon>
        <taxon>Terasakiella</taxon>
    </lineage>
</organism>
<keyword evidence="1" id="KW-0597">Phosphoprotein</keyword>
<reference evidence="7" key="1">
    <citation type="journal article" date="2014" name="Int. J. Syst. Evol. Microbiol.">
        <title>Complete genome sequence of Corynebacterium casei LMG S-19264T (=DSM 44701T), isolated from a smear-ripened cheese.</title>
        <authorList>
            <consortium name="US DOE Joint Genome Institute (JGI-PGF)"/>
            <person name="Walter F."/>
            <person name="Albersmeier A."/>
            <person name="Kalinowski J."/>
            <person name="Ruckert C."/>
        </authorList>
    </citation>
    <scope>NUCLEOTIDE SEQUENCE</scope>
    <source>
        <strain evidence="7">CGMCC 1.15254</strain>
    </source>
</reference>
<evidence type="ECO:0000259" key="2">
    <source>
        <dbReference type="PROSITE" id="PS50110"/>
    </source>
</evidence>
<dbReference type="GO" id="GO:0000160">
    <property type="term" value="P:phosphorelay signal transduction system"/>
    <property type="evidence" value="ECO:0007669"/>
    <property type="project" value="InterPro"/>
</dbReference>
<dbReference type="Pfam" id="PF13426">
    <property type="entry name" value="PAS_9"/>
    <property type="match status" value="1"/>
</dbReference>
<dbReference type="InterPro" id="IPR001789">
    <property type="entry name" value="Sig_transdc_resp-reg_receiver"/>
</dbReference>
<dbReference type="SUPFAM" id="SSF52172">
    <property type="entry name" value="CheY-like"/>
    <property type="match status" value="1"/>
</dbReference>
<dbReference type="Gene3D" id="3.30.450.20">
    <property type="entry name" value="PAS domain"/>
    <property type="match status" value="1"/>
</dbReference>
<dbReference type="PROSITE" id="PS50112">
    <property type="entry name" value="PAS"/>
    <property type="match status" value="1"/>
</dbReference>
<dbReference type="PROSITE" id="PS50113">
    <property type="entry name" value="PAC"/>
    <property type="match status" value="1"/>
</dbReference>
<name>A0A917FEQ6_9PROT</name>
<dbReference type="CDD" id="cd00156">
    <property type="entry name" value="REC"/>
    <property type="match status" value="1"/>
</dbReference>
<evidence type="ECO:0000259" key="5">
    <source>
        <dbReference type="PROSITE" id="PS50883"/>
    </source>
</evidence>
<evidence type="ECO:0000259" key="4">
    <source>
        <dbReference type="PROSITE" id="PS50113"/>
    </source>
</evidence>
<dbReference type="PROSITE" id="PS50887">
    <property type="entry name" value="GGDEF"/>
    <property type="match status" value="1"/>
</dbReference>
<sequence length="684" mass="76561">MNEQLKILLVEDSEDDCELLGLELRRGGLNTAITRVETAREFEEQLISGEWDLILSDYNLPAFNAPAALNIAVKHESDLPFIIISGAVSAKDAVILLKAGAHDFIEKGDYARLVPAIERELREVKMRKERLGDQATLRKLFRAVEQSPISIMITDGKGRLEYVNPHYEQITGIGRKEVLGQLPDILAGDFVSLEQNAAVWEAVNNGKEWRGEFCNQRKNGELFWENVSVAPIRDENGILTNLLISKEDITYRKETEEKLYRQANFDELTGLPNRGLILDRLGQALRRSDTVALMTVDMDNFKKVNESLGHSFGDELLVMASLRLKNCLDNNYGIGRVSGDEFAIVMSDISRIGDVENVVRDVLDAFSAPFDIRGHELFVTISAGLTVCPEDGNDASILFKNAEAAMRLAKEDGRNGFRFFRPNMNRAAEERLVLEAWLRKALEKEELTLYYQPIIEPKTGHIAGAEALIRWLHPEKGLIPPDKFIPLAEETGLIVSIGQWVIETACQALKELHASGFDDLYIAVNVSPQQIWSQTLVDVVKNALVQYDVPKGSLVIEVTESVCMAETETTLTALKAMSDLGVRLAVDDFGTGFSSLNYLKRYPFNILKIDRAFISDLPESNDDAALVNAMLAMGHSLGLSIVAEGVETEEHVAFLEERDCDLLQGYYFNPPMEKEKFLKLKDYT</sequence>
<reference evidence="7" key="2">
    <citation type="submission" date="2020-09" db="EMBL/GenBank/DDBJ databases">
        <authorList>
            <person name="Sun Q."/>
            <person name="Zhou Y."/>
        </authorList>
    </citation>
    <scope>NUCLEOTIDE SEQUENCE</scope>
    <source>
        <strain evidence="7">CGMCC 1.15254</strain>
    </source>
</reference>
<feature type="domain" description="PAC" evidence="4">
    <location>
        <begin position="209"/>
        <end position="261"/>
    </location>
</feature>
<dbReference type="InterPro" id="IPR035965">
    <property type="entry name" value="PAS-like_dom_sf"/>
</dbReference>
<dbReference type="InterPro" id="IPR000014">
    <property type="entry name" value="PAS"/>
</dbReference>
<dbReference type="SUPFAM" id="SSF55073">
    <property type="entry name" value="Nucleotide cyclase"/>
    <property type="match status" value="1"/>
</dbReference>
<dbReference type="FunFam" id="3.20.20.450:FF:000001">
    <property type="entry name" value="Cyclic di-GMP phosphodiesterase yahA"/>
    <property type="match status" value="1"/>
</dbReference>
<dbReference type="SUPFAM" id="SSF141868">
    <property type="entry name" value="EAL domain-like"/>
    <property type="match status" value="1"/>
</dbReference>
<dbReference type="Pfam" id="PF00563">
    <property type="entry name" value="EAL"/>
    <property type="match status" value="1"/>
</dbReference>
<dbReference type="EMBL" id="BMHV01000024">
    <property type="protein sequence ID" value="GGF72331.1"/>
    <property type="molecule type" value="Genomic_DNA"/>
</dbReference>
<dbReference type="SMART" id="SM00267">
    <property type="entry name" value="GGDEF"/>
    <property type="match status" value="1"/>
</dbReference>
<dbReference type="Pfam" id="PF00072">
    <property type="entry name" value="Response_reg"/>
    <property type="match status" value="1"/>
</dbReference>
<keyword evidence="8" id="KW-1185">Reference proteome</keyword>
<dbReference type="CDD" id="cd00130">
    <property type="entry name" value="PAS"/>
    <property type="match status" value="1"/>
</dbReference>
<dbReference type="InterPro" id="IPR011006">
    <property type="entry name" value="CheY-like_superfamily"/>
</dbReference>
<dbReference type="NCBIfam" id="TIGR00254">
    <property type="entry name" value="GGDEF"/>
    <property type="match status" value="1"/>
</dbReference>
<dbReference type="InterPro" id="IPR000160">
    <property type="entry name" value="GGDEF_dom"/>
</dbReference>
<dbReference type="PROSITE" id="PS50883">
    <property type="entry name" value="EAL"/>
    <property type="match status" value="1"/>
</dbReference>